<organism evidence="1 2">
    <name type="scientific">Saccharopolyspora montiporae</name>
    <dbReference type="NCBI Taxonomy" id="2781240"/>
    <lineage>
        <taxon>Bacteria</taxon>
        <taxon>Bacillati</taxon>
        <taxon>Actinomycetota</taxon>
        <taxon>Actinomycetes</taxon>
        <taxon>Pseudonocardiales</taxon>
        <taxon>Pseudonocardiaceae</taxon>
        <taxon>Saccharopolyspora</taxon>
    </lineage>
</organism>
<keyword evidence="2" id="KW-1185">Reference proteome</keyword>
<name>A0A929B5A6_9PSEU</name>
<reference evidence="1" key="1">
    <citation type="submission" date="2020-10" db="EMBL/GenBank/DDBJ databases">
        <title>Diversity and distribution of actinomycetes associated with coral in the coast of Hainan.</title>
        <authorList>
            <person name="Li F."/>
        </authorList>
    </citation>
    <scope>NUCLEOTIDE SEQUENCE</scope>
    <source>
        <strain evidence="1">HNM0983</strain>
    </source>
</reference>
<dbReference type="AlphaFoldDB" id="A0A929B5A6"/>
<evidence type="ECO:0000313" key="2">
    <source>
        <dbReference type="Proteomes" id="UP000598360"/>
    </source>
</evidence>
<proteinExistence type="predicted"/>
<dbReference type="CDD" id="cd05403">
    <property type="entry name" value="NT_KNTase_like"/>
    <property type="match status" value="1"/>
</dbReference>
<dbReference type="InterPro" id="IPR043519">
    <property type="entry name" value="NT_sf"/>
</dbReference>
<protein>
    <submittedName>
        <fullName evidence="1">Nucleotidyltransferase domain-containing protein</fullName>
    </submittedName>
</protein>
<gene>
    <name evidence="1" type="ORF">IQ251_03230</name>
</gene>
<comment type="caution">
    <text evidence="1">The sequence shown here is derived from an EMBL/GenBank/DDBJ whole genome shotgun (WGS) entry which is preliminary data.</text>
</comment>
<dbReference type="SUPFAM" id="SSF81301">
    <property type="entry name" value="Nucleotidyltransferase"/>
    <property type="match status" value="1"/>
</dbReference>
<dbReference type="EMBL" id="JADEYC010000005">
    <property type="protein sequence ID" value="MBE9373454.1"/>
    <property type="molecule type" value="Genomic_DNA"/>
</dbReference>
<evidence type="ECO:0000313" key="1">
    <source>
        <dbReference type="EMBL" id="MBE9373454.1"/>
    </source>
</evidence>
<accession>A0A929B5A6</accession>
<dbReference type="Proteomes" id="UP000598360">
    <property type="component" value="Unassembled WGS sequence"/>
</dbReference>
<sequence>MIDDERFVQHVADRLAGLPGVRAVALGGSRGSATHRPDSDWDVALYYRGGFDAGNLRGLGWPGEVVDPGAWGPLFDGGAWLQIDERPVDVHYRDLDVVEHQLAEARAGRFDWQPLTFHLAGMPGYMLLAELATGRVLRGELDVPEYPDALREQAPGRWWRFAALTLDYTRGNHARFGRVAETAGALAQASCQAAHAVCAARGTWVTNEKRLLESAGLRGVDEVLAEPGTGPDGLVAAVDRVRERCAAAVRAAGGVPDAR</sequence>